<dbReference type="EMBL" id="BKCP01004716">
    <property type="protein sequence ID" value="GER33245.1"/>
    <property type="molecule type" value="Genomic_DNA"/>
</dbReference>
<dbReference type="Proteomes" id="UP000325081">
    <property type="component" value="Unassembled WGS sequence"/>
</dbReference>
<proteinExistence type="predicted"/>
<organism evidence="1 2">
    <name type="scientific">Striga asiatica</name>
    <name type="common">Asiatic witchweed</name>
    <name type="synonym">Buchnera asiatica</name>
    <dbReference type="NCBI Taxonomy" id="4170"/>
    <lineage>
        <taxon>Eukaryota</taxon>
        <taxon>Viridiplantae</taxon>
        <taxon>Streptophyta</taxon>
        <taxon>Embryophyta</taxon>
        <taxon>Tracheophyta</taxon>
        <taxon>Spermatophyta</taxon>
        <taxon>Magnoliopsida</taxon>
        <taxon>eudicotyledons</taxon>
        <taxon>Gunneridae</taxon>
        <taxon>Pentapetalae</taxon>
        <taxon>asterids</taxon>
        <taxon>lamiids</taxon>
        <taxon>Lamiales</taxon>
        <taxon>Orobanchaceae</taxon>
        <taxon>Buchnereae</taxon>
        <taxon>Striga</taxon>
    </lineage>
</organism>
<sequence length="125" mass="13969">MAKLPADSQMSPGIDPVNSLFLISKTARFRKRPSSCGILVARWFHDRFRYLTLDSAGKGSGPRRLLLDRSNIWSVSKALPLESGGRIAPVRLFLERSISSSFISNKPSGMLPLRLFPLNRITDKL</sequence>
<gene>
    <name evidence="1" type="ORF">STAS_09364</name>
</gene>
<protein>
    <submittedName>
        <fullName evidence="1">Uncharacterized protein</fullName>
    </submittedName>
</protein>
<accession>A0A5A7PK46</accession>
<dbReference type="AlphaFoldDB" id="A0A5A7PK46"/>
<reference evidence="2" key="1">
    <citation type="journal article" date="2019" name="Curr. Biol.">
        <title>Genome Sequence of Striga asiatica Provides Insight into the Evolution of Plant Parasitism.</title>
        <authorList>
            <person name="Yoshida S."/>
            <person name="Kim S."/>
            <person name="Wafula E.K."/>
            <person name="Tanskanen J."/>
            <person name="Kim Y.M."/>
            <person name="Honaas L."/>
            <person name="Yang Z."/>
            <person name="Spallek T."/>
            <person name="Conn C.E."/>
            <person name="Ichihashi Y."/>
            <person name="Cheong K."/>
            <person name="Cui S."/>
            <person name="Der J.P."/>
            <person name="Gundlach H."/>
            <person name="Jiao Y."/>
            <person name="Hori C."/>
            <person name="Ishida J.K."/>
            <person name="Kasahara H."/>
            <person name="Kiba T."/>
            <person name="Kim M.S."/>
            <person name="Koo N."/>
            <person name="Laohavisit A."/>
            <person name="Lee Y.H."/>
            <person name="Lumba S."/>
            <person name="McCourt P."/>
            <person name="Mortimer J.C."/>
            <person name="Mutuku J.M."/>
            <person name="Nomura T."/>
            <person name="Sasaki-Sekimoto Y."/>
            <person name="Seto Y."/>
            <person name="Wang Y."/>
            <person name="Wakatake T."/>
            <person name="Sakakibara H."/>
            <person name="Demura T."/>
            <person name="Yamaguchi S."/>
            <person name="Yoneyama K."/>
            <person name="Manabe R.I."/>
            <person name="Nelson D.C."/>
            <person name="Schulman A.H."/>
            <person name="Timko M.P."/>
            <person name="dePamphilis C.W."/>
            <person name="Choi D."/>
            <person name="Shirasu K."/>
        </authorList>
    </citation>
    <scope>NUCLEOTIDE SEQUENCE [LARGE SCALE GENOMIC DNA]</scope>
    <source>
        <strain evidence="2">cv. UVA1</strain>
    </source>
</reference>
<keyword evidence="2" id="KW-1185">Reference proteome</keyword>
<evidence type="ECO:0000313" key="1">
    <source>
        <dbReference type="EMBL" id="GER33245.1"/>
    </source>
</evidence>
<comment type="caution">
    <text evidence="1">The sequence shown here is derived from an EMBL/GenBank/DDBJ whole genome shotgun (WGS) entry which is preliminary data.</text>
</comment>
<name>A0A5A7PK46_STRAF</name>
<evidence type="ECO:0000313" key="2">
    <source>
        <dbReference type="Proteomes" id="UP000325081"/>
    </source>
</evidence>